<comment type="caution">
    <text evidence="3">The sequence shown here is derived from an EMBL/GenBank/DDBJ whole genome shotgun (WGS) entry which is preliminary data.</text>
</comment>
<evidence type="ECO:0000256" key="1">
    <source>
        <dbReference type="SAM" id="SignalP"/>
    </source>
</evidence>
<keyword evidence="4" id="KW-1185">Reference proteome</keyword>
<dbReference type="InterPro" id="IPR025240">
    <property type="entry name" value="DUF4189"/>
</dbReference>
<keyword evidence="1" id="KW-0732">Signal</keyword>
<feature type="signal peptide" evidence="1">
    <location>
        <begin position="1"/>
        <end position="25"/>
    </location>
</feature>
<dbReference type="Proteomes" id="UP001384579">
    <property type="component" value="Unassembled WGS sequence"/>
</dbReference>
<dbReference type="Pfam" id="PF13827">
    <property type="entry name" value="DUF4189"/>
    <property type="match status" value="1"/>
</dbReference>
<proteinExistence type="predicted"/>
<evidence type="ECO:0000313" key="4">
    <source>
        <dbReference type="Proteomes" id="UP001384579"/>
    </source>
</evidence>
<reference evidence="3 4" key="1">
    <citation type="journal article" date="2020" name="Harmful Algae">
        <title>Molecular and morphological characterization of a novel dihydroanatoxin-a producing Microcoleus species (cyanobacteria) from the Russian River, California, USA.</title>
        <authorList>
            <person name="Conklin K.Y."/>
            <person name="Stancheva R."/>
            <person name="Otten T.G."/>
            <person name="Fadness R."/>
            <person name="Boyer G.L."/>
            <person name="Read B."/>
            <person name="Zhang X."/>
            <person name="Sheath R.G."/>
        </authorList>
    </citation>
    <scope>NUCLEOTIDE SEQUENCE [LARGE SCALE GENOMIC DNA]</scope>
    <source>
        <strain evidence="3 4">PTRS2</strain>
    </source>
</reference>
<gene>
    <name evidence="3" type="ORF">WMG39_29915</name>
</gene>
<evidence type="ECO:0000313" key="3">
    <source>
        <dbReference type="EMBL" id="MEK0189030.1"/>
    </source>
</evidence>
<dbReference type="RefSeq" id="WP_340519178.1">
    <property type="nucleotide sequence ID" value="NZ_JBBLXS010000895.1"/>
</dbReference>
<dbReference type="EMBL" id="JBBLXS010000895">
    <property type="protein sequence ID" value="MEK0189030.1"/>
    <property type="molecule type" value="Genomic_DNA"/>
</dbReference>
<organism evidence="3 4">
    <name type="scientific">Microcoleus anatoxicus PTRS2</name>
    <dbReference type="NCBI Taxonomy" id="2705321"/>
    <lineage>
        <taxon>Bacteria</taxon>
        <taxon>Bacillati</taxon>
        <taxon>Cyanobacteriota</taxon>
        <taxon>Cyanophyceae</taxon>
        <taxon>Oscillatoriophycideae</taxon>
        <taxon>Oscillatoriales</taxon>
        <taxon>Microcoleaceae</taxon>
        <taxon>Microcoleus</taxon>
        <taxon>Microcoleus anatoxicus</taxon>
    </lineage>
</organism>
<feature type="domain" description="DUF4189" evidence="2">
    <location>
        <begin position="27"/>
        <end position="120"/>
    </location>
</feature>
<feature type="chain" id="PRO_5046748796" evidence="1">
    <location>
        <begin position="26"/>
        <end position="127"/>
    </location>
</feature>
<accession>A0ABU8YX34</accession>
<name>A0ABU8YX34_9CYAN</name>
<evidence type="ECO:0000259" key="2">
    <source>
        <dbReference type="Pfam" id="PF13827"/>
    </source>
</evidence>
<sequence>MKTISFFSLVIGTSTTVFLATPAFADWAAIAYSRTSGRHGAVAERSTSQEAAKSAINTCGKADCEVIAIDNTACIAVAADRYGTVGAASHPKWASDAAKMAVSNCNRTAKGVCQVISSICSNGGSSR</sequence>
<protein>
    <submittedName>
        <fullName evidence="3">DUF4189 domain-containing protein</fullName>
    </submittedName>
</protein>